<evidence type="ECO:0000256" key="10">
    <source>
        <dbReference type="ARBA" id="ARBA00047770"/>
    </source>
</evidence>
<feature type="compositionally biased region" description="Acidic residues" evidence="12">
    <location>
        <begin position="86"/>
        <end position="101"/>
    </location>
</feature>
<feature type="domain" description="DOT1" evidence="13">
    <location>
        <begin position="322"/>
        <end position="685"/>
    </location>
</feature>
<feature type="region of interest" description="Disordered" evidence="12">
    <location>
        <begin position="35"/>
        <end position="66"/>
    </location>
</feature>
<dbReference type="Pfam" id="PF08123">
    <property type="entry name" value="DOT1"/>
    <property type="match status" value="1"/>
</dbReference>
<feature type="compositionally biased region" description="Basic residues" evidence="12">
    <location>
        <begin position="136"/>
        <end position="150"/>
    </location>
</feature>
<keyword evidence="6 11" id="KW-0949">S-adenosyl-L-methionine</keyword>
<dbReference type="PANTHER" id="PTHR21451">
    <property type="entry name" value="HISTONE H3 METHYLTRANSFERASE"/>
    <property type="match status" value="1"/>
</dbReference>
<feature type="region of interest" description="Disordered" evidence="12">
    <location>
        <begin position="85"/>
        <end position="211"/>
    </location>
</feature>
<dbReference type="InterPro" id="IPR029063">
    <property type="entry name" value="SAM-dependent_MTases_sf"/>
</dbReference>
<evidence type="ECO:0000256" key="11">
    <source>
        <dbReference type="RuleBase" id="RU271113"/>
    </source>
</evidence>
<comment type="function">
    <text evidence="11">Histone methyltransferase that specifically trimethylates histone H3 to form H3K79me3. This methylation is required for telomere silencing and for the pachytene checkpoint during the meiotic cell cycle by allowing the recruitment of RAD9 to double strand breaks. Nucleosomes are preferred as substrate compared to free histone.</text>
</comment>
<dbReference type="GO" id="GO:0140956">
    <property type="term" value="F:histone H3K79 trimethyltransferase activity"/>
    <property type="evidence" value="ECO:0007669"/>
    <property type="project" value="UniProtKB-EC"/>
</dbReference>
<organism evidence="14">
    <name type="scientific">Odontella aurita</name>
    <dbReference type="NCBI Taxonomy" id="265563"/>
    <lineage>
        <taxon>Eukaryota</taxon>
        <taxon>Sar</taxon>
        <taxon>Stramenopiles</taxon>
        <taxon>Ochrophyta</taxon>
        <taxon>Bacillariophyta</taxon>
        <taxon>Mediophyceae</taxon>
        <taxon>Biddulphiophycidae</taxon>
        <taxon>Eupodiscales</taxon>
        <taxon>Odontellaceae</taxon>
        <taxon>Odontella</taxon>
    </lineage>
</organism>
<dbReference type="EMBL" id="HBKQ01000855">
    <property type="protein sequence ID" value="CAE2200722.1"/>
    <property type="molecule type" value="Transcribed_RNA"/>
</dbReference>
<dbReference type="EC" id="2.1.1.360" evidence="2 11"/>
<evidence type="ECO:0000256" key="6">
    <source>
        <dbReference type="ARBA" id="ARBA00022691"/>
    </source>
</evidence>
<comment type="catalytic activity">
    <reaction evidence="10 11">
        <text>L-lysyl(79)-[histone H3] + 3 S-adenosyl-L-methionine = N(6),N(6),N(6)-trimethyl-L-lysyl(79)-[histone H3] + 3 S-adenosyl-L-homocysteine + 3 H(+)</text>
        <dbReference type="Rhea" id="RHEA:60328"/>
        <dbReference type="Rhea" id="RHEA-COMP:15549"/>
        <dbReference type="Rhea" id="RHEA-COMP:15552"/>
        <dbReference type="ChEBI" id="CHEBI:15378"/>
        <dbReference type="ChEBI" id="CHEBI:29969"/>
        <dbReference type="ChEBI" id="CHEBI:57856"/>
        <dbReference type="ChEBI" id="CHEBI:59789"/>
        <dbReference type="ChEBI" id="CHEBI:61961"/>
        <dbReference type="EC" id="2.1.1.360"/>
    </reaction>
</comment>
<evidence type="ECO:0000256" key="4">
    <source>
        <dbReference type="ARBA" id="ARBA00022603"/>
    </source>
</evidence>
<reference evidence="14" key="1">
    <citation type="submission" date="2021-01" db="EMBL/GenBank/DDBJ databases">
        <authorList>
            <person name="Corre E."/>
            <person name="Pelletier E."/>
            <person name="Niang G."/>
            <person name="Scheremetjew M."/>
            <person name="Finn R."/>
            <person name="Kale V."/>
            <person name="Holt S."/>
            <person name="Cochrane G."/>
            <person name="Meng A."/>
            <person name="Brown T."/>
            <person name="Cohen L."/>
        </authorList>
    </citation>
    <scope>NUCLEOTIDE SEQUENCE</scope>
    <source>
        <strain evidence="14">Isolate 1302-5</strain>
    </source>
</reference>
<comment type="similarity">
    <text evidence="11">Belongs to the class I-like SAM-binding methyltransferase superfamily. DOT1 family.</text>
</comment>
<evidence type="ECO:0000256" key="3">
    <source>
        <dbReference type="ARBA" id="ARBA00020987"/>
    </source>
</evidence>
<evidence type="ECO:0000256" key="7">
    <source>
        <dbReference type="ARBA" id="ARBA00022853"/>
    </source>
</evidence>
<feature type="compositionally biased region" description="Low complexity" evidence="12">
    <location>
        <begin position="116"/>
        <end position="125"/>
    </location>
</feature>
<evidence type="ECO:0000256" key="12">
    <source>
        <dbReference type="SAM" id="MobiDB-lite"/>
    </source>
</evidence>
<evidence type="ECO:0000256" key="2">
    <source>
        <dbReference type="ARBA" id="ARBA00012190"/>
    </source>
</evidence>
<comment type="subcellular location">
    <subcellularLocation>
        <location evidence="1 11">Nucleus</location>
    </subcellularLocation>
</comment>
<protein>
    <recommendedName>
        <fullName evidence="3 11">Histone-lysine N-methyltransferase, H3 lysine-79 specific</fullName>
        <ecNumber evidence="2 11">2.1.1.360</ecNumber>
    </recommendedName>
    <alternativeName>
        <fullName evidence="9 11">Histone H3-K79 methyltransferase</fullName>
    </alternativeName>
</protein>
<dbReference type="GO" id="GO:0006281">
    <property type="term" value="P:DNA repair"/>
    <property type="evidence" value="ECO:0007669"/>
    <property type="project" value="TreeGrafter"/>
</dbReference>
<accession>A0A7S4M4R7</accession>
<dbReference type="InterPro" id="IPR025789">
    <property type="entry name" value="DOT1_dom"/>
</dbReference>
<dbReference type="Gene3D" id="3.40.50.150">
    <property type="entry name" value="Vaccinia Virus protein VP39"/>
    <property type="match status" value="1"/>
</dbReference>
<dbReference type="GO" id="GO:0032259">
    <property type="term" value="P:methylation"/>
    <property type="evidence" value="ECO:0007669"/>
    <property type="project" value="UniProtKB-KW"/>
</dbReference>
<dbReference type="PROSITE" id="PS51569">
    <property type="entry name" value="DOT1"/>
    <property type="match status" value="1"/>
</dbReference>
<keyword evidence="5 11" id="KW-0808">Transferase</keyword>
<sequence length="728" mass="76987">MKPADRRRCLTERAAEAAITEEVMKAARAAGVNISTGWGLSNGKKKGRGVGKQDEKEEAERRRRAEEIKAVTAEVRGAALSAVVDLSEDGDGDGCDVDDAVEAGSSSLHPPLSRPAAASEAVAVAPQPRPPGPKLTLKKRRSRPQKKKRVCPGGSSVAANPAPPVIVPSGLHRASSMETAASATTPDLSSSASSLASLQAKSPPPLPLRPRSIAGATAACAGERCAEVAAKRPPSAAVGGGVGSAILAIASPDCPENPLIVPGAPGAPSYVLCPRRPRSASDFSVEGEVGRDVIGLGRDMKRALANSMETYADETSTRQILAEAEYSLRKKARREGGVGSSVVEGSLEVAPKEMLPVASAAAVAVASAPPEDDSKPSLRPSLDASVASSAATFYTIGGTPKPKASRRVLPAAPFSTREFEGLWRTVEARQKVTTEQIESSSLFRGANNSDAKTAGLSAVQTRAQYGRTLFAGTKRIIDMTELKPSEIFLDIGHGAGNACLQAAFTVGCEARGVEVVPERCRIADIFREELSDRADEVAEEERGRKRSIGEVMLREGSLTDPAHREFMTAADVVLVNNSDDIFGVRSGDVEGRPTLDAHVGGILAMLKPGARMVAFHPLLCLGRGLSEENERRRRAKLDESLDASFFTVERRSIGRNAVSWSKTKEITVYLYRRVSQTGSADTGQALFLCSNKKCWGNSVGTAALDEETGLLVEECVYCGTKRSVKTRR</sequence>
<evidence type="ECO:0000256" key="5">
    <source>
        <dbReference type="ARBA" id="ARBA00022679"/>
    </source>
</evidence>
<keyword evidence="8 11" id="KW-0539">Nucleus</keyword>
<dbReference type="GO" id="GO:0000077">
    <property type="term" value="P:DNA damage checkpoint signaling"/>
    <property type="evidence" value="ECO:0007669"/>
    <property type="project" value="TreeGrafter"/>
</dbReference>
<evidence type="ECO:0000256" key="9">
    <source>
        <dbReference type="ARBA" id="ARBA00029821"/>
    </source>
</evidence>
<name>A0A7S4M4R7_9STRA</name>
<evidence type="ECO:0000313" key="14">
    <source>
        <dbReference type="EMBL" id="CAE2200722.1"/>
    </source>
</evidence>
<proteinExistence type="inferred from homology"/>
<gene>
    <name evidence="14" type="ORF">OAUR00152_LOCUS593</name>
</gene>
<comment type="miscellaneous">
    <text evidence="11">In contrast to other lysine histone methyltransferases, it does not contain a SET domain, suggesting the existence of another mechanism for methylation of lysine residues of histones.</text>
</comment>
<dbReference type="SUPFAM" id="SSF53335">
    <property type="entry name" value="S-adenosyl-L-methionine-dependent methyltransferases"/>
    <property type="match status" value="1"/>
</dbReference>
<keyword evidence="7 11" id="KW-0156">Chromatin regulator</keyword>
<keyword evidence="4 11" id="KW-0489">Methyltransferase</keyword>
<evidence type="ECO:0000256" key="8">
    <source>
        <dbReference type="ARBA" id="ARBA00023242"/>
    </source>
</evidence>
<dbReference type="PANTHER" id="PTHR21451:SF0">
    <property type="entry name" value="HISTONE-LYSINE N-METHYLTRANSFERASE, H3 LYSINE-79 SPECIFIC"/>
    <property type="match status" value="1"/>
</dbReference>
<evidence type="ECO:0000256" key="1">
    <source>
        <dbReference type="ARBA" id="ARBA00004123"/>
    </source>
</evidence>
<evidence type="ECO:0000259" key="13">
    <source>
        <dbReference type="PROSITE" id="PS51569"/>
    </source>
</evidence>
<feature type="compositionally biased region" description="Basic and acidic residues" evidence="12">
    <location>
        <begin position="51"/>
        <end position="66"/>
    </location>
</feature>
<dbReference type="AlphaFoldDB" id="A0A7S4M4R7"/>
<feature type="compositionally biased region" description="Low complexity" evidence="12">
    <location>
        <begin position="174"/>
        <end position="201"/>
    </location>
</feature>
<dbReference type="GO" id="GO:0005634">
    <property type="term" value="C:nucleus"/>
    <property type="evidence" value="ECO:0007669"/>
    <property type="project" value="UniProtKB-SubCell"/>
</dbReference>
<dbReference type="InterPro" id="IPR030445">
    <property type="entry name" value="H3-K79_meTrfase"/>
</dbReference>